<comment type="caution">
    <text evidence="2">The sequence shown here is derived from an EMBL/GenBank/DDBJ whole genome shotgun (WGS) entry which is preliminary data.</text>
</comment>
<protein>
    <submittedName>
        <fullName evidence="2">Uncharacterized protein</fullName>
    </submittedName>
</protein>
<evidence type="ECO:0000256" key="1">
    <source>
        <dbReference type="SAM" id="MobiDB-lite"/>
    </source>
</evidence>
<feature type="region of interest" description="Disordered" evidence="1">
    <location>
        <begin position="185"/>
        <end position="230"/>
    </location>
</feature>
<gene>
    <name evidence="2" type="ORF">CSOJ01_06573</name>
</gene>
<evidence type="ECO:0000313" key="2">
    <source>
        <dbReference type="EMBL" id="KAF6810050.1"/>
    </source>
</evidence>
<dbReference type="AlphaFoldDB" id="A0A8H6MVR5"/>
<dbReference type="EMBL" id="WIGN01000092">
    <property type="protein sequence ID" value="KAF6810050.1"/>
    <property type="molecule type" value="Genomic_DNA"/>
</dbReference>
<evidence type="ECO:0000313" key="3">
    <source>
        <dbReference type="Proteomes" id="UP000652219"/>
    </source>
</evidence>
<sequence>MERRVAGTWAEVKRNTGWSHQGVSFRFSPGVIHHAGISRDEALAALGTSDAAIGVDNSACGDGRDQQQSASQLAMAAAVSVIVAVDDLRHGRFTVSDSEATTRLFALRLPQPSMPNPPHSPIDCFFSLSRDDAVAAARCIARQILTGSEGIVRRRRVSFERSGFGGRLVQESFVIPELWPLAGPRHSKVQGPSAPMASVTKIDVPSQSSDPTNLSRPDRSSSTTTKFCWEHPPPGRSVALQRDGLFLQAAFYPVPRPMRLDKTEPRGLASSQEPQLRFIDGLPRPSLLLVLRGVY</sequence>
<keyword evidence="3" id="KW-1185">Reference proteome</keyword>
<name>A0A8H6MVR5_9PEZI</name>
<accession>A0A8H6MVR5</accession>
<organism evidence="2 3">
    <name type="scientific">Colletotrichum sojae</name>
    <dbReference type="NCBI Taxonomy" id="2175907"/>
    <lineage>
        <taxon>Eukaryota</taxon>
        <taxon>Fungi</taxon>
        <taxon>Dikarya</taxon>
        <taxon>Ascomycota</taxon>
        <taxon>Pezizomycotina</taxon>
        <taxon>Sordariomycetes</taxon>
        <taxon>Hypocreomycetidae</taxon>
        <taxon>Glomerellales</taxon>
        <taxon>Glomerellaceae</taxon>
        <taxon>Colletotrichum</taxon>
        <taxon>Colletotrichum orchidearum species complex</taxon>
    </lineage>
</organism>
<dbReference type="Proteomes" id="UP000652219">
    <property type="component" value="Unassembled WGS sequence"/>
</dbReference>
<feature type="compositionally biased region" description="Polar residues" evidence="1">
    <location>
        <begin position="205"/>
        <end position="226"/>
    </location>
</feature>
<proteinExistence type="predicted"/>
<reference evidence="2 3" key="1">
    <citation type="journal article" date="2020" name="Phytopathology">
        <title>Genome Sequence Resources of Colletotrichum truncatum, C. plurivorum, C. musicola, and C. sojae: Four Species Pathogenic to Soybean (Glycine max).</title>
        <authorList>
            <person name="Rogerio F."/>
            <person name="Boufleur T.R."/>
            <person name="Ciampi-Guillardi M."/>
            <person name="Sukno S.A."/>
            <person name="Thon M.R."/>
            <person name="Massola Junior N.S."/>
            <person name="Baroncelli R."/>
        </authorList>
    </citation>
    <scope>NUCLEOTIDE SEQUENCE [LARGE SCALE GENOMIC DNA]</scope>
    <source>
        <strain evidence="2 3">LFN0009</strain>
    </source>
</reference>